<comment type="similarity">
    <text evidence="1">Belongs to the Bpa family.</text>
</comment>
<evidence type="ECO:0000313" key="6">
    <source>
        <dbReference type="EMBL" id="SET09413.1"/>
    </source>
</evidence>
<feature type="compositionally biased region" description="Basic and acidic residues" evidence="5">
    <location>
        <begin position="137"/>
        <end position="151"/>
    </location>
</feature>
<keyword evidence="7" id="KW-1185">Reference proteome</keyword>
<dbReference type="GO" id="GO:0061136">
    <property type="term" value="P:regulation of proteasomal protein catabolic process"/>
    <property type="evidence" value="ECO:0007669"/>
    <property type="project" value="InterPro"/>
</dbReference>
<name>A0A1I0BR40_9ACTN</name>
<evidence type="ECO:0000256" key="4">
    <source>
        <dbReference type="ARBA" id="ARBA00022942"/>
    </source>
</evidence>
<proteinExistence type="inferred from homology"/>
<dbReference type="STRING" id="568860.SAMN05421811_10236"/>
<reference evidence="6 7" key="1">
    <citation type="submission" date="2016-10" db="EMBL/GenBank/DDBJ databases">
        <authorList>
            <person name="de Groot N.N."/>
        </authorList>
    </citation>
    <scope>NUCLEOTIDE SEQUENCE [LARGE SCALE GENOMIC DNA]</scope>
    <source>
        <strain evidence="6 7">CGMCC 4.5598</strain>
    </source>
</reference>
<comment type="subunit">
    <text evidence="2">Forms a homooligomeric, either hexameric or heptameric, ring-like structure which stacks co-axially with the proteasomal alpha-rings.</text>
</comment>
<dbReference type="GO" id="GO:0000502">
    <property type="term" value="C:proteasome complex"/>
    <property type="evidence" value="ECO:0007669"/>
    <property type="project" value="UniProtKB-KW"/>
</dbReference>
<protein>
    <recommendedName>
        <fullName evidence="3">Bacterial proteasome activator</fullName>
    </recommendedName>
</protein>
<evidence type="ECO:0000256" key="3">
    <source>
        <dbReference type="ARBA" id="ARBA00014831"/>
    </source>
</evidence>
<dbReference type="Pfam" id="PF10759">
    <property type="entry name" value="BPA"/>
    <property type="match status" value="1"/>
</dbReference>
<gene>
    <name evidence="6" type="ORF">SAMN05421811_10236</name>
</gene>
<dbReference type="InterPro" id="IPR019695">
    <property type="entry name" value="Proteasome_act"/>
</dbReference>
<evidence type="ECO:0000256" key="5">
    <source>
        <dbReference type="SAM" id="MobiDB-lite"/>
    </source>
</evidence>
<dbReference type="Proteomes" id="UP000199361">
    <property type="component" value="Unassembled WGS sequence"/>
</dbReference>
<keyword evidence="4" id="KW-0647">Proteasome</keyword>
<evidence type="ECO:0000256" key="2">
    <source>
        <dbReference type="ARBA" id="ARBA00011402"/>
    </source>
</evidence>
<organism evidence="6 7">
    <name type="scientific">Nonomuraea wenchangensis</name>
    <dbReference type="NCBI Taxonomy" id="568860"/>
    <lineage>
        <taxon>Bacteria</taxon>
        <taxon>Bacillati</taxon>
        <taxon>Actinomycetota</taxon>
        <taxon>Actinomycetes</taxon>
        <taxon>Streptosporangiales</taxon>
        <taxon>Streptosporangiaceae</taxon>
        <taxon>Nonomuraea</taxon>
    </lineage>
</organism>
<evidence type="ECO:0000313" key="7">
    <source>
        <dbReference type="Proteomes" id="UP000199361"/>
    </source>
</evidence>
<dbReference type="EMBL" id="FOHX01000002">
    <property type="protein sequence ID" value="SET09413.1"/>
    <property type="molecule type" value="Genomic_DNA"/>
</dbReference>
<dbReference type="OrthoDB" id="3541342at2"/>
<feature type="region of interest" description="Disordered" evidence="5">
    <location>
        <begin position="130"/>
        <end position="157"/>
    </location>
</feature>
<evidence type="ECO:0000256" key="1">
    <source>
        <dbReference type="ARBA" id="ARBA00006639"/>
    </source>
</evidence>
<dbReference type="RefSeq" id="WP_091077306.1">
    <property type="nucleotide sequence ID" value="NZ_FOHX01000002.1"/>
</dbReference>
<feature type="region of interest" description="Disordered" evidence="5">
    <location>
        <begin position="1"/>
        <end position="27"/>
    </location>
</feature>
<sequence length="157" mass="17114">MTSTPGPPRPEEHGPPAVSPQATAAEREIARVTEPARLLRMSDMVHMLLDEAQGMPLDEGARDQLRHIHLQAIEEIGESVAPELREELERLMPEEPAGLPSQAELRIMQGQLVGWLDGVFQGIKAGLALQQAGARPPHPEGQGHELPDRPRGTGPYL</sequence>
<dbReference type="AlphaFoldDB" id="A0A1I0BR40"/>
<accession>A0A1I0BR40</accession>